<dbReference type="GeneID" id="63823972"/>
<organism evidence="1 2">
    <name type="scientific">Laetiporus sulphureus 93-53</name>
    <dbReference type="NCBI Taxonomy" id="1314785"/>
    <lineage>
        <taxon>Eukaryota</taxon>
        <taxon>Fungi</taxon>
        <taxon>Dikarya</taxon>
        <taxon>Basidiomycota</taxon>
        <taxon>Agaricomycotina</taxon>
        <taxon>Agaricomycetes</taxon>
        <taxon>Polyporales</taxon>
        <taxon>Laetiporus</taxon>
    </lineage>
</organism>
<dbReference type="AlphaFoldDB" id="A0A165F320"/>
<dbReference type="OrthoDB" id="2802474at2759"/>
<accession>A0A165F320</accession>
<evidence type="ECO:0000313" key="1">
    <source>
        <dbReference type="EMBL" id="KZT08271.1"/>
    </source>
</evidence>
<dbReference type="InParanoid" id="A0A165F320"/>
<dbReference type="Proteomes" id="UP000076871">
    <property type="component" value="Unassembled WGS sequence"/>
</dbReference>
<dbReference type="EMBL" id="KV427616">
    <property type="protein sequence ID" value="KZT08271.1"/>
    <property type="molecule type" value="Genomic_DNA"/>
</dbReference>
<name>A0A165F320_9APHY</name>
<protein>
    <submittedName>
        <fullName evidence="1">Uncharacterized protein</fullName>
    </submittedName>
</protein>
<proteinExistence type="predicted"/>
<reference evidence="1 2" key="1">
    <citation type="journal article" date="2016" name="Mol. Biol. Evol.">
        <title>Comparative Genomics of Early-Diverging Mushroom-Forming Fungi Provides Insights into the Origins of Lignocellulose Decay Capabilities.</title>
        <authorList>
            <person name="Nagy L.G."/>
            <person name="Riley R."/>
            <person name="Tritt A."/>
            <person name="Adam C."/>
            <person name="Daum C."/>
            <person name="Floudas D."/>
            <person name="Sun H."/>
            <person name="Yadav J.S."/>
            <person name="Pangilinan J."/>
            <person name="Larsson K.H."/>
            <person name="Matsuura K."/>
            <person name="Barry K."/>
            <person name="Labutti K."/>
            <person name="Kuo R."/>
            <person name="Ohm R.A."/>
            <person name="Bhattacharya S.S."/>
            <person name="Shirouzu T."/>
            <person name="Yoshinaga Y."/>
            <person name="Martin F.M."/>
            <person name="Grigoriev I.V."/>
            <person name="Hibbett D.S."/>
        </authorList>
    </citation>
    <scope>NUCLEOTIDE SEQUENCE [LARGE SCALE GENOMIC DNA]</scope>
    <source>
        <strain evidence="1 2">93-53</strain>
    </source>
</reference>
<dbReference type="RefSeq" id="XP_040766011.1">
    <property type="nucleotide sequence ID" value="XM_040906943.1"/>
</dbReference>
<evidence type="ECO:0000313" key="2">
    <source>
        <dbReference type="Proteomes" id="UP000076871"/>
    </source>
</evidence>
<gene>
    <name evidence="1" type="ORF">LAESUDRAFT_713157</name>
</gene>
<keyword evidence="2" id="KW-1185">Reference proteome</keyword>
<sequence>MNALVRDEVGLIRAISVKERSSSQCKQRFHDIQVTAGAVFNDIKALTVDMKHVEKFITEISHAAKDRATSAKLYSLLPSAEEWNRVKKFQRILQTLHDRPSMSEFARVLDGATSNDQYEYFEAGLQSGLDKISEYYDKTGDNDVPSLKPSYMILIL</sequence>